<dbReference type="PRINTS" id="PR00109">
    <property type="entry name" value="TYRKINASE"/>
</dbReference>
<dbReference type="GO" id="GO:0004714">
    <property type="term" value="F:transmembrane receptor protein tyrosine kinase activity"/>
    <property type="evidence" value="ECO:0007669"/>
    <property type="project" value="TreeGrafter"/>
</dbReference>
<dbReference type="PANTHER" id="PTHR24416:SF600">
    <property type="entry name" value="PDGF- AND VEGF-RECEPTOR RELATED, ISOFORM J"/>
    <property type="match status" value="1"/>
</dbReference>
<dbReference type="InterPro" id="IPR020635">
    <property type="entry name" value="Tyr_kinase_cat_dom"/>
</dbReference>
<accession>A0AAF3J9L9</accession>
<dbReference type="SUPFAM" id="SSF56112">
    <property type="entry name" value="Protein kinase-like (PK-like)"/>
    <property type="match status" value="1"/>
</dbReference>
<dbReference type="GO" id="GO:0007169">
    <property type="term" value="P:cell surface receptor protein tyrosine kinase signaling pathway"/>
    <property type="evidence" value="ECO:0007669"/>
    <property type="project" value="TreeGrafter"/>
</dbReference>
<dbReference type="InterPro" id="IPR011009">
    <property type="entry name" value="Kinase-like_dom_sf"/>
</dbReference>
<dbReference type="GO" id="GO:0043235">
    <property type="term" value="C:receptor complex"/>
    <property type="evidence" value="ECO:0007669"/>
    <property type="project" value="TreeGrafter"/>
</dbReference>
<dbReference type="Pfam" id="PF07714">
    <property type="entry name" value="PK_Tyr_Ser-Thr"/>
    <property type="match status" value="1"/>
</dbReference>
<dbReference type="InterPro" id="IPR008266">
    <property type="entry name" value="Tyr_kinase_AS"/>
</dbReference>
<dbReference type="PROSITE" id="PS50011">
    <property type="entry name" value="PROTEIN_KINASE_DOM"/>
    <property type="match status" value="1"/>
</dbReference>
<dbReference type="InterPro" id="IPR000719">
    <property type="entry name" value="Prot_kinase_dom"/>
</dbReference>
<organism evidence="2 3">
    <name type="scientific">Mesorhabditis belari</name>
    <dbReference type="NCBI Taxonomy" id="2138241"/>
    <lineage>
        <taxon>Eukaryota</taxon>
        <taxon>Metazoa</taxon>
        <taxon>Ecdysozoa</taxon>
        <taxon>Nematoda</taxon>
        <taxon>Chromadorea</taxon>
        <taxon>Rhabditida</taxon>
        <taxon>Rhabditina</taxon>
        <taxon>Rhabditomorpha</taxon>
        <taxon>Rhabditoidea</taxon>
        <taxon>Rhabditidae</taxon>
        <taxon>Mesorhabditinae</taxon>
        <taxon>Mesorhabditis</taxon>
    </lineage>
</organism>
<evidence type="ECO:0000313" key="2">
    <source>
        <dbReference type="Proteomes" id="UP000887575"/>
    </source>
</evidence>
<dbReference type="AlphaFoldDB" id="A0AAF3J9L9"/>
<dbReference type="InterPro" id="IPR001245">
    <property type="entry name" value="Ser-Thr/Tyr_kinase_cat_dom"/>
</dbReference>
<keyword evidence="2" id="KW-1185">Reference proteome</keyword>
<dbReference type="GO" id="GO:0005524">
    <property type="term" value="F:ATP binding"/>
    <property type="evidence" value="ECO:0007669"/>
    <property type="project" value="InterPro"/>
</dbReference>
<sequence>MNITDKLFQFKWDFTADDRLNYFGQSAFSIRVPAWMNDQEAGSCVTGEQRFVTPEFQSPVALSANRSMQRTYECENATAFTFEMLEYLGGQFTMVLFNGNQSLYNETINSAAAFHNKTFDETDQVIISALYLDQEHTVAIKMAHLKANEKDKADLLQEIEFMKTLEDKLTDDDLVPLAWQISDALSYLSSRKMIHRDVAARNVLLAGTKMAKLSDFGLCRLSDEMFYTTKGGKLPIKWMAPESLEFGVFTEKTDVWSFGVFLYELFTYGAVPYIGVDPELMLSHLKDQKTMHLPDAAPEIM</sequence>
<dbReference type="SMART" id="SM00219">
    <property type="entry name" value="TyrKc"/>
    <property type="match status" value="1"/>
</dbReference>
<evidence type="ECO:0000259" key="1">
    <source>
        <dbReference type="PROSITE" id="PS50011"/>
    </source>
</evidence>
<dbReference type="PANTHER" id="PTHR24416">
    <property type="entry name" value="TYROSINE-PROTEIN KINASE RECEPTOR"/>
    <property type="match status" value="1"/>
</dbReference>
<name>A0AAF3J9L9_9BILA</name>
<protein>
    <recommendedName>
        <fullName evidence="1">Protein kinase domain-containing protein</fullName>
    </recommendedName>
</protein>
<dbReference type="PROSITE" id="PS00109">
    <property type="entry name" value="PROTEIN_KINASE_TYR"/>
    <property type="match status" value="1"/>
</dbReference>
<dbReference type="Gene3D" id="3.30.200.20">
    <property type="entry name" value="Phosphorylase Kinase, domain 1"/>
    <property type="match status" value="1"/>
</dbReference>
<evidence type="ECO:0000313" key="3">
    <source>
        <dbReference type="WBParaSite" id="MBELARI_LOCUS4987"/>
    </source>
</evidence>
<dbReference type="Gene3D" id="1.10.510.10">
    <property type="entry name" value="Transferase(Phosphotransferase) domain 1"/>
    <property type="match status" value="1"/>
</dbReference>
<proteinExistence type="predicted"/>
<dbReference type="Proteomes" id="UP000887575">
    <property type="component" value="Unassembled WGS sequence"/>
</dbReference>
<dbReference type="InterPro" id="IPR050122">
    <property type="entry name" value="RTK"/>
</dbReference>
<feature type="domain" description="Protein kinase" evidence="1">
    <location>
        <begin position="17"/>
        <end position="301"/>
    </location>
</feature>
<reference evidence="3" key="1">
    <citation type="submission" date="2024-02" db="UniProtKB">
        <authorList>
            <consortium name="WormBaseParasite"/>
        </authorList>
    </citation>
    <scope>IDENTIFICATION</scope>
</reference>
<dbReference type="WBParaSite" id="MBELARI_LOCUS4987">
    <property type="protein sequence ID" value="MBELARI_LOCUS4987"/>
    <property type="gene ID" value="MBELARI_LOCUS4987"/>
</dbReference>
<dbReference type="GO" id="GO:0005886">
    <property type="term" value="C:plasma membrane"/>
    <property type="evidence" value="ECO:0007669"/>
    <property type="project" value="TreeGrafter"/>
</dbReference>